<organism evidence="16 17">
    <name type="scientific">Cloeon dipterum</name>
    <dbReference type="NCBI Taxonomy" id="197152"/>
    <lineage>
        <taxon>Eukaryota</taxon>
        <taxon>Metazoa</taxon>
        <taxon>Ecdysozoa</taxon>
        <taxon>Arthropoda</taxon>
        <taxon>Hexapoda</taxon>
        <taxon>Insecta</taxon>
        <taxon>Pterygota</taxon>
        <taxon>Palaeoptera</taxon>
        <taxon>Ephemeroptera</taxon>
        <taxon>Pisciforma</taxon>
        <taxon>Baetidae</taxon>
        <taxon>Cloeon</taxon>
    </lineage>
</organism>
<dbReference type="PRINTS" id="PR00385">
    <property type="entry name" value="P450"/>
</dbReference>
<comment type="subcellular location">
    <subcellularLocation>
        <location evidence="4">Endoplasmic reticulum membrane</location>
        <topology evidence="4">Peripheral membrane protein</topology>
    </subcellularLocation>
    <subcellularLocation>
        <location evidence="3">Microsome membrane</location>
        <topology evidence="3">Peripheral membrane protein</topology>
    </subcellularLocation>
</comment>
<comment type="cofactor">
    <cofactor evidence="1 14">
        <name>heme</name>
        <dbReference type="ChEBI" id="CHEBI:30413"/>
    </cofactor>
</comment>
<keyword evidence="10 15" id="KW-0560">Oxidoreductase</keyword>
<evidence type="ECO:0000256" key="1">
    <source>
        <dbReference type="ARBA" id="ARBA00001971"/>
    </source>
</evidence>
<comment type="similarity">
    <text evidence="5 15">Belongs to the cytochrome P450 family.</text>
</comment>
<dbReference type="OrthoDB" id="2789670at2759"/>
<dbReference type="GO" id="GO:0005506">
    <property type="term" value="F:iron ion binding"/>
    <property type="evidence" value="ECO:0007669"/>
    <property type="project" value="InterPro"/>
</dbReference>
<evidence type="ECO:0000256" key="12">
    <source>
        <dbReference type="ARBA" id="ARBA00023033"/>
    </source>
</evidence>
<name>A0A8S1CCY2_9INSE</name>
<dbReference type="InterPro" id="IPR017972">
    <property type="entry name" value="Cyt_P450_CS"/>
</dbReference>
<gene>
    <name evidence="16" type="ORF">CLODIP_2_CD06747</name>
</gene>
<keyword evidence="12 15" id="KW-0503">Monooxygenase</keyword>
<evidence type="ECO:0000256" key="10">
    <source>
        <dbReference type="ARBA" id="ARBA00023002"/>
    </source>
</evidence>
<accession>A0A8S1CCY2</accession>
<keyword evidence="7 14" id="KW-0479">Metal-binding</keyword>
<dbReference type="Pfam" id="PF00067">
    <property type="entry name" value="p450"/>
    <property type="match status" value="1"/>
</dbReference>
<evidence type="ECO:0000256" key="7">
    <source>
        <dbReference type="ARBA" id="ARBA00022723"/>
    </source>
</evidence>
<evidence type="ECO:0000256" key="14">
    <source>
        <dbReference type="PIRSR" id="PIRSR602403-1"/>
    </source>
</evidence>
<evidence type="ECO:0000256" key="3">
    <source>
        <dbReference type="ARBA" id="ARBA00004174"/>
    </source>
</evidence>
<dbReference type="InterPro" id="IPR002403">
    <property type="entry name" value="Cyt_P450_E_grp-IV"/>
</dbReference>
<keyword evidence="8" id="KW-0256">Endoplasmic reticulum</keyword>
<evidence type="ECO:0000313" key="16">
    <source>
        <dbReference type="EMBL" id="CAB3365187.1"/>
    </source>
</evidence>
<evidence type="ECO:0008006" key="18">
    <source>
        <dbReference type="Google" id="ProtNLM"/>
    </source>
</evidence>
<comment type="caution">
    <text evidence="16">The sequence shown here is derived from an EMBL/GenBank/DDBJ whole genome shotgun (WGS) entry which is preliminary data.</text>
</comment>
<dbReference type="PANTHER" id="PTHR24292">
    <property type="entry name" value="CYTOCHROME P450"/>
    <property type="match status" value="1"/>
</dbReference>
<dbReference type="GO" id="GO:0020037">
    <property type="term" value="F:heme binding"/>
    <property type="evidence" value="ECO:0007669"/>
    <property type="project" value="InterPro"/>
</dbReference>
<evidence type="ECO:0000256" key="4">
    <source>
        <dbReference type="ARBA" id="ARBA00004406"/>
    </source>
</evidence>
<feature type="binding site" description="axial binding residue" evidence="14">
    <location>
        <position position="348"/>
    </location>
    <ligand>
        <name>heme</name>
        <dbReference type="ChEBI" id="CHEBI:30413"/>
    </ligand>
    <ligandPart>
        <name>Fe</name>
        <dbReference type="ChEBI" id="CHEBI:18248"/>
    </ligandPart>
</feature>
<dbReference type="EMBL" id="CADEPI010000019">
    <property type="protein sequence ID" value="CAB3365187.1"/>
    <property type="molecule type" value="Genomic_DNA"/>
</dbReference>
<keyword evidence="17" id="KW-1185">Reference proteome</keyword>
<evidence type="ECO:0000256" key="6">
    <source>
        <dbReference type="ARBA" id="ARBA00022617"/>
    </source>
</evidence>
<dbReference type="PANTHER" id="PTHR24292:SF54">
    <property type="entry name" value="CYP9F3-RELATED"/>
    <property type="match status" value="1"/>
</dbReference>
<evidence type="ECO:0000256" key="8">
    <source>
        <dbReference type="ARBA" id="ARBA00022824"/>
    </source>
</evidence>
<evidence type="ECO:0000256" key="15">
    <source>
        <dbReference type="RuleBase" id="RU000461"/>
    </source>
</evidence>
<evidence type="ECO:0000256" key="11">
    <source>
        <dbReference type="ARBA" id="ARBA00023004"/>
    </source>
</evidence>
<dbReference type="InterPro" id="IPR036396">
    <property type="entry name" value="Cyt_P450_sf"/>
</dbReference>
<dbReference type="SUPFAM" id="SSF48264">
    <property type="entry name" value="Cytochrome P450"/>
    <property type="match status" value="1"/>
</dbReference>
<dbReference type="CDD" id="cd11056">
    <property type="entry name" value="CYP6-like"/>
    <property type="match status" value="1"/>
</dbReference>
<dbReference type="InterPro" id="IPR001128">
    <property type="entry name" value="Cyt_P450"/>
</dbReference>
<dbReference type="GO" id="GO:0004497">
    <property type="term" value="F:monooxygenase activity"/>
    <property type="evidence" value="ECO:0007669"/>
    <property type="project" value="UniProtKB-KW"/>
</dbReference>
<keyword evidence="13" id="KW-0472">Membrane</keyword>
<evidence type="ECO:0000256" key="5">
    <source>
        <dbReference type="ARBA" id="ARBA00010617"/>
    </source>
</evidence>
<proteinExistence type="inferred from homology"/>
<dbReference type="Gene3D" id="1.10.630.10">
    <property type="entry name" value="Cytochrome P450"/>
    <property type="match status" value="2"/>
</dbReference>
<comment type="function">
    <text evidence="2">May be involved in the metabolism of insect hormones and in the breakdown of synthetic insecticides.</text>
</comment>
<dbReference type="PROSITE" id="PS00086">
    <property type="entry name" value="CYTOCHROME_P450"/>
    <property type="match status" value="1"/>
</dbReference>
<evidence type="ECO:0000313" key="17">
    <source>
        <dbReference type="Proteomes" id="UP000494165"/>
    </source>
</evidence>
<evidence type="ECO:0000256" key="2">
    <source>
        <dbReference type="ARBA" id="ARBA00003690"/>
    </source>
</evidence>
<reference evidence="16 17" key="1">
    <citation type="submission" date="2020-04" db="EMBL/GenBank/DDBJ databases">
        <authorList>
            <person name="Alioto T."/>
            <person name="Alioto T."/>
            <person name="Gomez Garrido J."/>
        </authorList>
    </citation>
    <scope>NUCLEOTIDE SEQUENCE [LARGE SCALE GENOMIC DNA]</scope>
</reference>
<dbReference type="GO" id="GO:0005789">
    <property type="term" value="C:endoplasmic reticulum membrane"/>
    <property type="evidence" value="ECO:0007669"/>
    <property type="project" value="UniProtKB-SubCell"/>
</dbReference>
<keyword evidence="6 14" id="KW-0349">Heme</keyword>
<keyword evidence="11 14" id="KW-0408">Iron</keyword>
<dbReference type="InterPro" id="IPR050476">
    <property type="entry name" value="Insect_CytP450_Detox"/>
</dbReference>
<dbReference type="PRINTS" id="PR00465">
    <property type="entry name" value="EP450IV"/>
</dbReference>
<dbReference type="AlphaFoldDB" id="A0A8S1CCY2"/>
<protein>
    <recommendedName>
        <fullName evidence="18">Cytochrome P450</fullName>
    </recommendedName>
</protein>
<dbReference type="GO" id="GO:0016705">
    <property type="term" value="F:oxidoreductase activity, acting on paired donors, with incorporation or reduction of molecular oxygen"/>
    <property type="evidence" value="ECO:0007669"/>
    <property type="project" value="InterPro"/>
</dbReference>
<sequence length="404" mass="46745">MLGLEEAVHFSIKVTIALCCALFYLSYKFVTKHSDYWHKQGVNFIKPVPIFGSVASNFLLKEHVSESSQRWYKENAGQPFIGYFRGRSPTLMIFDPELIKQIFIKDFSHFSDRGFQVARRLKIRTMDEEVKNFFLNLTKDMIQHRKKNSIVRNDFLQLLMELKDKGRVAIANDDEDATLENEDLHESNTPFRFDDTDLAAQATIFFLAGFETSSSAVSFALLELAVNPDIQRKAHSEIDEQLAKCGGEITYETLKEMKYLEWIADETLRKYPAVAVHFRMCNKKYTLPGRNITLEKGMHVAIPNYALQNDPKYFANPERFDPERFSSDDILNKLQYIYTPFGLGPRQCIGNRFAMVQTKLALLTFLQKYTVSTCEKTHFPVKFEAKQFIPTAKDGIWLQIKNRG</sequence>
<evidence type="ECO:0000256" key="13">
    <source>
        <dbReference type="ARBA" id="ARBA00023136"/>
    </source>
</evidence>
<keyword evidence="9" id="KW-0492">Microsome</keyword>
<dbReference type="Proteomes" id="UP000494165">
    <property type="component" value="Unassembled WGS sequence"/>
</dbReference>
<evidence type="ECO:0000256" key="9">
    <source>
        <dbReference type="ARBA" id="ARBA00022848"/>
    </source>
</evidence>